<evidence type="ECO:0008006" key="4">
    <source>
        <dbReference type="Google" id="ProtNLM"/>
    </source>
</evidence>
<accession>A0ABZ1I9E2</accession>
<dbReference type="Proteomes" id="UP001330812">
    <property type="component" value="Chromosome"/>
</dbReference>
<feature type="transmembrane region" description="Helical" evidence="1">
    <location>
        <begin position="24"/>
        <end position="45"/>
    </location>
</feature>
<evidence type="ECO:0000256" key="1">
    <source>
        <dbReference type="SAM" id="Phobius"/>
    </source>
</evidence>
<organism evidence="2 3">
    <name type="scientific">Amycolatopsis rhabdoformis</name>
    <dbReference type="NCBI Taxonomy" id="1448059"/>
    <lineage>
        <taxon>Bacteria</taxon>
        <taxon>Bacillati</taxon>
        <taxon>Actinomycetota</taxon>
        <taxon>Actinomycetes</taxon>
        <taxon>Pseudonocardiales</taxon>
        <taxon>Pseudonocardiaceae</taxon>
        <taxon>Amycolatopsis</taxon>
    </lineage>
</organism>
<protein>
    <recommendedName>
        <fullName evidence="4">Peptidase</fullName>
    </recommendedName>
</protein>
<evidence type="ECO:0000313" key="2">
    <source>
        <dbReference type="EMBL" id="WSE30558.1"/>
    </source>
</evidence>
<sequence length="55" mass="5520">MYQKIGAAGAAGVTGGLASTGVGVLWLVLAGFALLAAGIALLRVVPVLRRRSAER</sequence>
<evidence type="ECO:0000313" key="3">
    <source>
        <dbReference type="Proteomes" id="UP001330812"/>
    </source>
</evidence>
<reference evidence="2 3" key="1">
    <citation type="journal article" date="2015" name="Int. J. Syst. Evol. Microbiol.">
        <title>Amycolatopsis rhabdoformis sp. nov., an actinomycete isolated from a tropical forest soil.</title>
        <authorList>
            <person name="Souza W.R."/>
            <person name="Silva R.E."/>
            <person name="Goodfellow M."/>
            <person name="Busarakam K."/>
            <person name="Figueiro F.S."/>
            <person name="Ferreira D."/>
            <person name="Rodrigues-Filho E."/>
            <person name="Moraes L.A.B."/>
            <person name="Zucchi T.D."/>
        </authorList>
    </citation>
    <scope>NUCLEOTIDE SEQUENCE [LARGE SCALE GENOMIC DNA]</scope>
    <source>
        <strain evidence="2 3">NCIMB 14900</strain>
    </source>
</reference>
<name>A0ABZ1I9E2_9PSEU</name>
<dbReference type="EMBL" id="CP142149">
    <property type="protein sequence ID" value="WSE30558.1"/>
    <property type="molecule type" value="Genomic_DNA"/>
</dbReference>
<keyword evidence="3" id="KW-1185">Reference proteome</keyword>
<keyword evidence="1" id="KW-1133">Transmembrane helix</keyword>
<keyword evidence="1" id="KW-0812">Transmembrane</keyword>
<proteinExistence type="predicted"/>
<keyword evidence="1" id="KW-0472">Membrane</keyword>
<dbReference type="RefSeq" id="WP_326569503.1">
    <property type="nucleotide sequence ID" value="NZ_CP142149.1"/>
</dbReference>
<gene>
    <name evidence="2" type="ORF">VSH64_00130</name>
</gene>